<dbReference type="SUPFAM" id="SSF53448">
    <property type="entry name" value="Nucleotide-diphospho-sugar transferases"/>
    <property type="match status" value="1"/>
</dbReference>
<evidence type="ECO:0000256" key="2">
    <source>
        <dbReference type="ARBA" id="ARBA00007706"/>
    </source>
</evidence>
<evidence type="ECO:0000313" key="17">
    <source>
        <dbReference type="EMBL" id="PKU80110.1"/>
    </source>
</evidence>
<keyword evidence="3" id="KW-0328">Glycosyltransferase</keyword>
<feature type="region of interest" description="Disordered" evidence="16">
    <location>
        <begin position="1"/>
        <end position="22"/>
    </location>
</feature>
<proteinExistence type="inferred from homology"/>
<keyword evidence="11 15" id="KW-0961">Cell wall biogenesis/degradation</keyword>
<dbReference type="STRING" id="906689.A0A2I0WWS2"/>
<feature type="active site" description="Proton donor/acceptor" evidence="12">
    <location>
        <position position="369"/>
    </location>
</feature>
<dbReference type="PANTHER" id="PTHR10896:SF65">
    <property type="entry name" value="GALACTOSYLGALACTOSYLXYLOSYLPROTEIN 3-BETA-GLUCURONOSYLTRANSFERASE 3"/>
    <property type="match status" value="1"/>
</dbReference>
<evidence type="ECO:0000256" key="7">
    <source>
        <dbReference type="ARBA" id="ARBA00022989"/>
    </source>
</evidence>
<dbReference type="CDD" id="cd00218">
    <property type="entry name" value="GlcAT-I"/>
    <property type="match status" value="1"/>
</dbReference>
<evidence type="ECO:0000256" key="1">
    <source>
        <dbReference type="ARBA" id="ARBA00004323"/>
    </source>
</evidence>
<dbReference type="GO" id="GO:0010417">
    <property type="term" value="P:glucuronoxylan biosynthetic process"/>
    <property type="evidence" value="ECO:0007669"/>
    <property type="project" value="TreeGrafter"/>
</dbReference>
<feature type="site" description="Interaction with galactose moiety of substrate glycoprotein" evidence="14">
    <location>
        <position position="305"/>
    </location>
</feature>
<dbReference type="AlphaFoldDB" id="A0A2I0WWS2"/>
<reference evidence="17 18" key="1">
    <citation type="journal article" date="2016" name="Sci. Rep.">
        <title>The Dendrobium catenatum Lindl. genome sequence provides insights into polysaccharide synthase, floral development and adaptive evolution.</title>
        <authorList>
            <person name="Zhang G.Q."/>
            <person name="Xu Q."/>
            <person name="Bian C."/>
            <person name="Tsai W.C."/>
            <person name="Yeh C.M."/>
            <person name="Liu K.W."/>
            <person name="Yoshida K."/>
            <person name="Zhang L.S."/>
            <person name="Chang S.B."/>
            <person name="Chen F."/>
            <person name="Shi Y."/>
            <person name="Su Y.Y."/>
            <person name="Zhang Y.Q."/>
            <person name="Chen L.J."/>
            <person name="Yin Y."/>
            <person name="Lin M."/>
            <person name="Huang H."/>
            <person name="Deng H."/>
            <person name="Wang Z.W."/>
            <person name="Zhu S.L."/>
            <person name="Zhao X."/>
            <person name="Deng C."/>
            <person name="Niu S.C."/>
            <person name="Huang J."/>
            <person name="Wang M."/>
            <person name="Liu G.H."/>
            <person name="Yang H.J."/>
            <person name="Xiao X.J."/>
            <person name="Hsiao Y.Y."/>
            <person name="Wu W.L."/>
            <person name="Chen Y.Y."/>
            <person name="Mitsuda N."/>
            <person name="Ohme-Takagi M."/>
            <person name="Luo Y.B."/>
            <person name="Van de Peer Y."/>
            <person name="Liu Z.J."/>
        </authorList>
    </citation>
    <scope>NUCLEOTIDE SEQUENCE [LARGE SCALE GENOMIC DNA]</scope>
    <source>
        <tissue evidence="17">The whole plant</tissue>
    </source>
</reference>
<evidence type="ECO:0000256" key="9">
    <source>
        <dbReference type="ARBA" id="ARBA00023136"/>
    </source>
</evidence>
<dbReference type="Pfam" id="PF03360">
    <property type="entry name" value="Glyco_transf_43"/>
    <property type="match status" value="1"/>
</dbReference>
<dbReference type="Gene3D" id="3.90.550.10">
    <property type="entry name" value="Spore Coat Polysaccharide Biosynthesis Protein SpsA, Chain A"/>
    <property type="match status" value="1"/>
</dbReference>
<dbReference type="FunFam" id="3.90.550.10:FF:000064">
    <property type="entry name" value="Glycosyltransferases"/>
    <property type="match status" value="1"/>
</dbReference>
<keyword evidence="7 15" id="KW-1133">Transmembrane helix</keyword>
<feature type="transmembrane region" description="Helical" evidence="15">
    <location>
        <begin position="93"/>
        <end position="113"/>
    </location>
</feature>
<keyword evidence="6 15" id="KW-0735">Signal-anchor</keyword>
<evidence type="ECO:0000256" key="13">
    <source>
        <dbReference type="PIRSR" id="PIRSR605027-3"/>
    </source>
</evidence>
<keyword evidence="9 15" id="KW-0472">Membrane</keyword>
<evidence type="ECO:0000256" key="3">
    <source>
        <dbReference type="ARBA" id="ARBA00022676"/>
    </source>
</evidence>
<comment type="function">
    <text evidence="15">Involved in the synthesis of glucuronoxylan hemicellulose in secondary cell walls.</text>
</comment>
<feature type="binding site" evidence="13">
    <location>
        <position position="270"/>
    </location>
    <ligand>
        <name>Mn(2+)</name>
        <dbReference type="ChEBI" id="CHEBI:29035"/>
    </ligand>
</feature>
<evidence type="ECO:0000256" key="8">
    <source>
        <dbReference type="ARBA" id="ARBA00023034"/>
    </source>
</evidence>
<dbReference type="InterPro" id="IPR029044">
    <property type="entry name" value="Nucleotide-diphossugar_trans"/>
</dbReference>
<dbReference type="EMBL" id="KZ502373">
    <property type="protein sequence ID" value="PKU80110.1"/>
    <property type="molecule type" value="Genomic_DNA"/>
</dbReference>
<keyword evidence="4 15" id="KW-0808">Transferase</keyword>
<evidence type="ECO:0000256" key="15">
    <source>
        <dbReference type="RuleBase" id="RU363127"/>
    </source>
</evidence>
<evidence type="ECO:0000256" key="16">
    <source>
        <dbReference type="SAM" id="MobiDB-lite"/>
    </source>
</evidence>
<evidence type="ECO:0000256" key="6">
    <source>
        <dbReference type="ARBA" id="ARBA00022968"/>
    </source>
</evidence>
<evidence type="ECO:0000256" key="14">
    <source>
        <dbReference type="PIRSR" id="PIRSR605027-4"/>
    </source>
</evidence>
<dbReference type="GO" id="GO:0042285">
    <property type="term" value="F:xylosyltransferase activity"/>
    <property type="evidence" value="ECO:0007669"/>
    <property type="project" value="TreeGrafter"/>
</dbReference>
<dbReference type="OrthoDB" id="675023at2759"/>
<dbReference type="Proteomes" id="UP000233837">
    <property type="component" value="Unassembled WGS sequence"/>
</dbReference>
<protein>
    <recommendedName>
        <fullName evidence="15">Glycosyltransferases</fullName>
        <ecNumber evidence="15">2.4.-.-</ecNumber>
    </recommendedName>
</protein>
<evidence type="ECO:0000256" key="5">
    <source>
        <dbReference type="ARBA" id="ARBA00022692"/>
    </source>
</evidence>
<evidence type="ECO:0000256" key="4">
    <source>
        <dbReference type="ARBA" id="ARBA00022679"/>
    </source>
</evidence>
<comment type="similarity">
    <text evidence="2 15">Belongs to the glycosyltransferase 43 family.</text>
</comment>
<reference evidence="17 18" key="2">
    <citation type="journal article" date="2017" name="Nature">
        <title>The Apostasia genome and the evolution of orchids.</title>
        <authorList>
            <person name="Zhang G.Q."/>
            <person name="Liu K.W."/>
            <person name="Li Z."/>
            <person name="Lohaus R."/>
            <person name="Hsiao Y.Y."/>
            <person name="Niu S.C."/>
            <person name="Wang J.Y."/>
            <person name="Lin Y.C."/>
            <person name="Xu Q."/>
            <person name="Chen L.J."/>
            <person name="Yoshida K."/>
            <person name="Fujiwara S."/>
            <person name="Wang Z.W."/>
            <person name="Zhang Y.Q."/>
            <person name="Mitsuda N."/>
            <person name="Wang M."/>
            <person name="Liu G.H."/>
            <person name="Pecoraro L."/>
            <person name="Huang H.X."/>
            <person name="Xiao X.J."/>
            <person name="Lin M."/>
            <person name="Wu X.Y."/>
            <person name="Wu W.L."/>
            <person name="Chen Y.Y."/>
            <person name="Chang S.B."/>
            <person name="Sakamoto S."/>
            <person name="Ohme-Takagi M."/>
            <person name="Yagi M."/>
            <person name="Zeng S.J."/>
            <person name="Shen C.Y."/>
            <person name="Yeh C.M."/>
            <person name="Luo Y.B."/>
            <person name="Tsai W.C."/>
            <person name="Van de Peer Y."/>
            <person name="Liu Z.J."/>
        </authorList>
    </citation>
    <scope>NUCLEOTIDE SEQUENCE [LARGE SCALE GENOMIC DNA]</scope>
    <source>
        <tissue evidence="17">The whole plant</tissue>
    </source>
</reference>
<dbReference type="GO" id="GO:0015018">
    <property type="term" value="F:galactosylgalactosylxylosylprotein 3-beta-glucuronosyltransferase activity"/>
    <property type="evidence" value="ECO:0007669"/>
    <property type="project" value="InterPro"/>
</dbReference>
<dbReference type="PANTHER" id="PTHR10896">
    <property type="entry name" value="GALACTOSYLGALACTOSYLXYLOSYLPROTEIN 3-BETA-GLUCURONOSYLTRANSFERASE BETA-1,3-GLUCURONYLTRANSFERASE"/>
    <property type="match status" value="1"/>
</dbReference>
<comment type="cofactor">
    <cofactor evidence="13">
        <name>Mn(2+)</name>
        <dbReference type="ChEBI" id="CHEBI:29035"/>
    </cofactor>
</comment>
<keyword evidence="5 15" id="KW-0812">Transmembrane</keyword>
<keyword evidence="13" id="KW-0464">Manganese</keyword>
<sequence>MPSVRRTLLPAHQHNHDRPLPVPLTFEMKDKDQMGHASPRSSSSPSLRPFLAIFSIVARLRRIGLLGLEIFLPKPSSRKRWRPPLTWSYCKRSLLRFFFFFLLGFLLAISPFFDIGFDSSLTSTIWPTTQHPLLSRSEISSARRELGTIFSPPSAQSGHKEIAPMPAMGSKLLIIVTPTYNRALQSYYLHRLGQTLRLVPPPLLWIVVEMESASEETADVLWKTGVMYRHLVCKKKSKEVKDRGVHQRNTALQHIENHHLDGIVYFADDDNIYSLQLFSKLREIRRFGTWPVAMLVQSKNAATIEGPVCNGSRVIGWNTNERSKRLRRFHVDMSGFAFNSTIIWDPKRWYQGASASARQLDTVREGFQETTFIEQLVEDESQMEGLPRCCSKIMNWHLHLDARHLVYPKRWQVSSNLEQGQ</sequence>
<gene>
    <name evidence="17" type="primary">IRX9H</name>
    <name evidence="17" type="ORF">MA16_Dca024780</name>
</gene>
<keyword evidence="10" id="KW-0325">Glycoprotein</keyword>
<dbReference type="InterPro" id="IPR005027">
    <property type="entry name" value="Glyco_trans_43"/>
</dbReference>
<evidence type="ECO:0000256" key="12">
    <source>
        <dbReference type="PIRSR" id="PIRSR605027-1"/>
    </source>
</evidence>
<comment type="subcellular location">
    <subcellularLocation>
        <location evidence="1 15">Golgi apparatus membrane</location>
        <topology evidence="1 15">Single-pass type II membrane protein</topology>
    </subcellularLocation>
</comment>
<keyword evidence="8 15" id="KW-0333">Golgi apparatus</keyword>
<dbReference type="GO" id="GO:0071555">
    <property type="term" value="P:cell wall organization"/>
    <property type="evidence" value="ECO:0007669"/>
    <property type="project" value="UniProtKB-KW"/>
</dbReference>
<dbReference type="EC" id="2.4.-.-" evidence="15"/>
<keyword evidence="18" id="KW-1185">Reference proteome</keyword>
<organism evidence="17 18">
    <name type="scientific">Dendrobium catenatum</name>
    <dbReference type="NCBI Taxonomy" id="906689"/>
    <lineage>
        <taxon>Eukaryota</taxon>
        <taxon>Viridiplantae</taxon>
        <taxon>Streptophyta</taxon>
        <taxon>Embryophyta</taxon>
        <taxon>Tracheophyta</taxon>
        <taxon>Spermatophyta</taxon>
        <taxon>Magnoliopsida</taxon>
        <taxon>Liliopsida</taxon>
        <taxon>Asparagales</taxon>
        <taxon>Orchidaceae</taxon>
        <taxon>Epidendroideae</taxon>
        <taxon>Malaxideae</taxon>
        <taxon>Dendrobiinae</taxon>
        <taxon>Dendrobium</taxon>
    </lineage>
</organism>
<dbReference type="GO" id="GO:0000139">
    <property type="term" value="C:Golgi membrane"/>
    <property type="evidence" value="ECO:0007669"/>
    <property type="project" value="UniProtKB-SubCell"/>
</dbReference>
<name>A0A2I0WWS2_9ASPA</name>
<dbReference type="GO" id="GO:0046872">
    <property type="term" value="F:metal ion binding"/>
    <property type="evidence" value="ECO:0007669"/>
    <property type="project" value="UniProtKB-KW"/>
</dbReference>
<keyword evidence="13" id="KW-0479">Metal-binding</keyword>
<evidence type="ECO:0000313" key="18">
    <source>
        <dbReference type="Proteomes" id="UP000233837"/>
    </source>
</evidence>
<dbReference type="GO" id="GO:0009834">
    <property type="term" value="P:plant-type secondary cell wall biogenesis"/>
    <property type="evidence" value="ECO:0007669"/>
    <property type="project" value="TreeGrafter"/>
</dbReference>
<evidence type="ECO:0000256" key="11">
    <source>
        <dbReference type="ARBA" id="ARBA00023316"/>
    </source>
</evidence>
<evidence type="ECO:0000256" key="10">
    <source>
        <dbReference type="ARBA" id="ARBA00023180"/>
    </source>
</evidence>
<accession>A0A2I0WWS2</accession>